<keyword evidence="2" id="KW-0227">DNA damage</keyword>
<dbReference type="Proteomes" id="UP000253472">
    <property type="component" value="Unassembled WGS sequence"/>
</dbReference>
<dbReference type="AlphaFoldDB" id="A0A367XL67"/>
<dbReference type="OrthoDB" id="415889at2759"/>
<evidence type="ECO:0000256" key="3">
    <source>
        <dbReference type="ARBA" id="ARBA00023204"/>
    </source>
</evidence>
<comment type="caution">
    <text evidence="5">The sequence shown here is derived from an EMBL/GenBank/DDBJ whole genome shotgun (WGS) entry which is preliminary data.</text>
</comment>
<dbReference type="InterPro" id="IPR051912">
    <property type="entry name" value="Alkylbase_DNA_Glycosylase/TA"/>
</dbReference>
<comment type="similarity">
    <text evidence="1">Belongs to the alkylbase DNA glycosidase AlkA family.</text>
</comment>
<evidence type="ECO:0000256" key="2">
    <source>
        <dbReference type="ARBA" id="ARBA00022763"/>
    </source>
</evidence>
<dbReference type="GO" id="GO:0006285">
    <property type="term" value="P:base-excision repair, AP site formation"/>
    <property type="evidence" value="ECO:0007669"/>
    <property type="project" value="TreeGrafter"/>
</dbReference>
<dbReference type="Gene3D" id="1.10.1670.40">
    <property type="match status" value="1"/>
</dbReference>
<reference evidence="5 6" key="1">
    <citation type="submission" date="2018-06" db="EMBL/GenBank/DDBJ databases">
        <title>Whole genome sequencing of Candida tropicalis (genome annotated by CSBL at Korea University).</title>
        <authorList>
            <person name="Ahn J."/>
        </authorList>
    </citation>
    <scope>NUCLEOTIDE SEQUENCE [LARGE SCALE GENOMIC DNA]</scope>
    <source>
        <strain evidence="5 6">ATCC 20962</strain>
    </source>
</reference>
<dbReference type="PANTHER" id="PTHR43003:SF5">
    <property type="entry name" value="DNA-3-METHYLADENINE GLYCOSYLASE"/>
    <property type="match status" value="1"/>
</dbReference>
<dbReference type="CDD" id="cd00056">
    <property type="entry name" value="ENDO3c"/>
    <property type="match status" value="1"/>
</dbReference>
<evidence type="ECO:0000313" key="6">
    <source>
        <dbReference type="Proteomes" id="UP000253472"/>
    </source>
</evidence>
<evidence type="ECO:0000256" key="1">
    <source>
        <dbReference type="ARBA" id="ARBA00010817"/>
    </source>
</evidence>
<sequence length="333" mass="38291">MAPLTRSRSTKPLPEIPEVATVIKKPTIKKPRLTKPKPKLTKTSLDLEDLLTHIRVPDDLALPQKYIDNHSEEFIKGIKHVLKVDPSLYPVIVHQDFTRFGSVLYDEKKQDDKDKIHTYWYSLIRSVIGQQVSGAAARAIQTRFEALFKGAIPTPGKTLEFTAEELRAVGLSNSKVKYVQSITEAFNDPNNHLTQLDFYEKSPLDEILVELCKLKGIGIWSAKMFAIFTLEEMDVFAEDDLGIARGMARYLNKRPELLKKIKADSINDEETKLLLKKRLKFFNKTDSKRTWTPIHDGYVKYAARPFEPYRTVLMMILWRLSSTNIEVLEKLDE</sequence>
<gene>
    <name evidence="5" type="primary">MAG1_1</name>
    <name evidence="5" type="ORF">Cantr_04356</name>
</gene>
<evidence type="ECO:0000313" key="5">
    <source>
        <dbReference type="EMBL" id="RCK54385.1"/>
    </source>
</evidence>
<dbReference type="InterPro" id="IPR003265">
    <property type="entry name" value="HhH-GPD_domain"/>
</dbReference>
<dbReference type="SMART" id="SM00478">
    <property type="entry name" value="ENDO3c"/>
    <property type="match status" value="1"/>
</dbReference>
<dbReference type="GO" id="GO:0006307">
    <property type="term" value="P:DNA alkylation repair"/>
    <property type="evidence" value="ECO:0007669"/>
    <property type="project" value="TreeGrafter"/>
</dbReference>
<keyword evidence="6" id="KW-1185">Reference proteome</keyword>
<keyword evidence="3" id="KW-0234">DNA repair</keyword>
<dbReference type="STRING" id="5486.A0A367XL67"/>
<dbReference type="PROSITE" id="PS00516">
    <property type="entry name" value="ALKYLBASE_DNA_GLYCOS"/>
    <property type="match status" value="1"/>
</dbReference>
<organism evidence="5 6">
    <name type="scientific">Candida viswanathii</name>
    <dbReference type="NCBI Taxonomy" id="5486"/>
    <lineage>
        <taxon>Eukaryota</taxon>
        <taxon>Fungi</taxon>
        <taxon>Dikarya</taxon>
        <taxon>Ascomycota</taxon>
        <taxon>Saccharomycotina</taxon>
        <taxon>Pichiomycetes</taxon>
        <taxon>Debaryomycetaceae</taxon>
        <taxon>Candida/Lodderomyces clade</taxon>
        <taxon>Candida</taxon>
    </lineage>
</organism>
<dbReference type="GO" id="GO:0005634">
    <property type="term" value="C:nucleus"/>
    <property type="evidence" value="ECO:0007669"/>
    <property type="project" value="TreeGrafter"/>
</dbReference>
<dbReference type="GO" id="GO:0043916">
    <property type="term" value="F:DNA-7-methylguanine glycosylase activity"/>
    <property type="evidence" value="ECO:0007669"/>
    <property type="project" value="TreeGrafter"/>
</dbReference>
<dbReference type="InterPro" id="IPR000035">
    <property type="entry name" value="Alkylbase_DNA_glycsylse_CS"/>
</dbReference>
<name>A0A367XL67_9ASCO</name>
<dbReference type="PANTHER" id="PTHR43003">
    <property type="entry name" value="DNA-3-METHYLADENINE GLYCOSYLASE"/>
    <property type="match status" value="1"/>
</dbReference>
<evidence type="ECO:0000259" key="4">
    <source>
        <dbReference type="SMART" id="SM00478"/>
    </source>
</evidence>
<proteinExistence type="inferred from homology"/>
<dbReference type="Pfam" id="PF00730">
    <property type="entry name" value="HhH-GPD"/>
    <property type="match status" value="1"/>
</dbReference>
<accession>A0A367XL67</accession>
<protein>
    <submittedName>
        <fullName evidence="5">DNA-3-methyladenine glycosylase</fullName>
    </submittedName>
</protein>
<dbReference type="GO" id="GO:0032131">
    <property type="term" value="F:alkylated DNA binding"/>
    <property type="evidence" value="ECO:0007669"/>
    <property type="project" value="TreeGrafter"/>
</dbReference>
<dbReference type="SUPFAM" id="SSF48150">
    <property type="entry name" value="DNA-glycosylase"/>
    <property type="match status" value="1"/>
</dbReference>
<dbReference type="InterPro" id="IPR011257">
    <property type="entry name" value="DNA_glycosylase"/>
</dbReference>
<dbReference type="EMBL" id="QLNQ01000030">
    <property type="protein sequence ID" value="RCK54385.1"/>
    <property type="molecule type" value="Genomic_DNA"/>
</dbReference>
<dbReference type="GO" id="GO:0032993">
    <property type="term" value="C:protein-DNA complex"/>
    <property type="evidence" value="ECO:0007669"/>
    <property type="project" value="TreeGrafter"/>
</dbReference>
<dbReference type="Gene3D" id="1.10.340.30">
    <property type="entry name" value="Hypothetical protein, domain 2"/>
    <property type="match status" value="1"/>
</dbReference>
<dbReference type="GO" id="GO:0008725">
    <property type="term" value="F:DNA-3-methyladenine glycosylase activity"/>
    <property type="evidence" value="ECO:0007669"/>
    <property type="project" value="TreeGrafter"/>
</dbReference>
<feature type="domain" description="HhH-GPD" evidence="4">
    <location>
        <begin position="128"/>
        <end position="304"/>
    </location>
</feature>